<dbReference type="Pfam" id="PF00067">
    <property type="entry name" value="p450"/>
    <property type="match status" value="1"/>
</dbReference>
<keyword evidence="10 15" id="KW-0560">Oxidoreductase</keyword>
<sequence>MLLIILAISIAIIYFYITDYYRFFEKLGYPCVKPSFPFGSFKNVGRSEHISEFMRREYENFKDKGPAFGVYQAFRKTLVLTDLDAIKDVLVKRFDIFYSHVIDFAFSNDTLFHSLFFVDGQRWKDMRAVLTPVFSSSKIRLMFPSISKQSDRMIEYIKQTCGNKDCCELGNIYSSYTTEVIANVAFGLDIECLGNPENEFYKAAYEFLNPSSSGRVKALLMMSFPKIANLFGMSLNSKGTREFFNKVVRDNIEYREKNNIHRNDFFQQRIRILHNKTEMTMEEIVANCFIFLLAGFETSSSTLTFCSYELALNQDVQDRLREEIFEVLERHKGEVTYEAIMEMKYLEMVLLETLRKYPILEAQTRRAAKDYQIPNSKLVIPAGTVVLIPTIGFNYDETHHYEPEKFDPERFNEENVKAREPFVFLPFSEGPRFCIGNRIGPVQTKIALVKLLKNFSIHPCTKTLIPLEISPSSLLQAPKGGMWLKVEKLS</sequence>
<dbReference type="Gene3D" id="1.10.630.10">
    <property type="entry name" value="Cytochrome P450"/>
    <property type="match status" value="1"/>
</dbReference>
<accession>A0A9N9RZ66</accession>
<dbReference type="PANTHER" id="PTHR24292">
    <property type="entry name" value="CYTOCHROME P450"/>
    <property type="match status" value="1"/>
</dbReference>
<dbReference type="AlphaFoldDB" id="A0A9N9RZ66"/>
<keyword evidence="13" id="KW-0472">Membrane</keyword>
<dbReference type="GO" id="GO:0020037">
    <property type="term" value="F:heme binding"/>
    <property type="evidence" value="ECO:0007669"/>
    <property type="project" value="InterPro"/>
</dbReference>
<gene>
    <name evidence="16" type="ORF">CHIRRI_LOCUS9191</name>
</gene>
<evidence type="ECO:0000256" key="2">
    <source>
        <dbReference type="ARBA" id="ARBA00003690"/>
    </source>
</evidence>
<keyword evidence="6 14" id="KW-0349">Heme</keyword>
<comment type="subcellular location">
    <subcellularLocation>
        <location evidence="4">Endoplasmic reticulum membrane</location>
        <topology evidence="4">Peripheral membrane protein</topology>
    </subcellularLocation>
    <subcellularLocation>
        <location evidence="3">Microsome membrane</location>
        <topology evidence="3">Peripheral membrane protein</topology>
    </subcellularLocation>
</comment>
<evidence type="ECO:0000256" key="15">
    <source>
        <dbReference type="RuleBase" id="RU000461"/>
    </source>
</evidence>
<evidence type="ECO:0000256" key="6">
    <source>
        <dbReference type="ARBA" id="ARBA00022617"/>
    </source>
</evidence>
<evidence type="ECO:0000256" key="1">
    <source>
        <dbReference type="ARBA" id="ARBA00001971"/>
    </source>
</evidence>
<dbReference type="GO" id="GO:0005789">
    <property type="term" value="C:endoplasmic reticulum membrane"/>
    <property type="evidence" value="ECO:0007669"/>
    <property type="project" value="UniProtKB-SubCell"/>
</dbReference>
<reference evidence="16" key="1">
    <citation type="submission" date="2022-01" db="EMBL/GenBank/DDBJ databases">
        <authorList>
            <person name="King R."/>
        </authorList>
    </citation>
    <scope>NUCLEOTIDE SEQUENCE</scope>
</reference>
<dbReference type="GO" id="GO:0004497">
    <property type="term" value="F:monooxygenase activity"/>
    <property type="evidence" value="ECO:0007669"/>
    <property type="project" value="UniProtKB-KW"/>
</dbReference>
<dbReference type="InterPro" id="IPR050476">
    <property type="entry name" value="Insect_CytP450_Detox"/>
</dbReference>
<dbReference type="PROSITE" id="PS00086">
    <property type="entry name" value="CYTOCHROME_P450"/>
    <property type="match status" value="1"/>
</dbReference>
<dbReference type="InterPro" id="IPR017972">
    <property type="entry name" value="Cyt_P450_CS"/>
</dbReference>
<dbReference type="SUPFAM" id="SSF48264">
    <property type="entry name" value="Cytochrome P450"/>
    <property type="match status" value="1"/>
</dbReference>
<dbReference type="InterPro" id="IPR001128">
    <property type="entry name" value="Cyt_P450"/>
</dbReference>
<evidence type="ECO:0000256" key="9">
    <source>
        <dbReference type="ARBA" id="ARBA00022848"/>
    </source>
</evidence>
<keyword evidence="9" id="KW-0492">Microsome</keyword>
<evidence type="ECO:0000256" key="11">
    <source>
        <dbReference type="ARBA" id="ARBA00023004"/>
    </source>
</evidence>
<evidence type="ECO:0008006" key="18">
    <source>
        <dbReference type="Google" id="ProtNLM"/>
    </source>
</evidence>
<comment type="function">
    <text evidence="2">May be involved in the metabolism of insect hormones and in the breakdown of synthetic insecticides.</text>
</comment>
<keyword evidence="8" id="KW-0256">Endoplasmic reticulum</keyword>
<dbReference type="CDD" id="cd11056">
    <property type="entry name" value="CYP6-like"/>
    <property type="match status" value="1"/>
</dbReference>
<dbReference type="InterPro" id="IPR036396">
    <property type="entry name" value="Cyt_P450_sf"/>
</dbReference>
<dbReference type="PRINTS" id="PR00463">
    <property type="entry name" value="EP450I"/>
</dbReference>
<keyword evidence="17" id="KW-1185">Reference proteome</keyword>
<evidence type="ECO:0000256" key="3">
    <source>
        <dbReference type="ARBA" id="ARBA00004174"/>
    </source>
</evidence>
<evidence type="ECO:0000256" key="5">
    <source>
        <dbReference type="ARBA" id="ARBA00010617"/>
    </source>
</evidence>
<comment type="cofactor">
    <cofactor evidence="1 14">
        <name>heme</name>
        <dbReference type="ChEBI" id="CHEBI:30413"/>
    </cofactor>
</comment>
<dbReference type="InterPro" id="IPR002401">
    <property type="entry name" value="Cyt_P450_E_grp-I"/>
</dbReference>
<keyword evidence="11 14" id="KW-0408">Iron</keyword>
<dbReference type="GO" id="GO:0005506">
    <property type="term" value="F:iron ion binding"/>
    <property type="evidence" value="ECO:0007669"/>
    <property type="project" value="InterPro"/>
</dbReference>
<evidence type="ECO:0000256" key="14">
    <source>
        <dbReference type="PIRSR" id="PIRSR602401-1"/>
    </source>
</evidence>
<proteinExistence type="inferred from homology"/>
<comment type="similarity">
    <text evidence="5 15">Belongs to the cytochrome P450 family.</text>
</comment>
<evidence type="ECO:0000313" key="17">
    <source>
        <dbReference type="Proteomes" id="UP001153620"/>
    </source>
</evidence>
<protein>
    <recommendedName>
        <fullName evidence="18">Cytochrome P450</fullName>
    </recommendedName>
</protein>
<evidence type="ECO:0000256" key="13">
    <source>
        <dbReference type="ARBA" id="ARBA00023136"/>
    </source>
</evidence>
<evidence type="ECO:0000256" key="7">
    <source>
        <dbReference type="ARBA" id="ARBA00022723"/>
    </source>
</evidence>
<dbReference type="GO" id="GO:0016705">
    <property type="term" value="F:oxidoreductase activity, acting on paired donors, with incorporation or reduction of molecular oxygen"/>
    <property type="evidence" value="ECO:0007669"/>
    <property type="project" value="InterPro"/>
</dbReference>
<dbReference type="Proteomes" id="UP001153620">
    <property type="component" value="Chromosome 3"/>
</dbReference>
<dbReference type="PRINTS" id="PR00385">
    <property type="entry name" value="P450"/>
</dbReference>
<keyword evidence="7 14" id="KW-0479">Metal-binding</keyword>
<dbReference type="PANTHER" id="PTHR24292:SF54">
    <property type="entry name" value="CYP9F3-RELATED"/>
    <property type="match status" value="1"/>
</dbReference>
<evidence type="ECO:0000256" key="4">
    <source>
        <dbReference type="ARBA" id="ARBA00004406"/>
    </source>
</evidence>
<dbReference type="EMBL" id="OU895879">
    <property type="protein sequence ID" value="CAG9806331.1"/>
    <property type="molecule type" value="Genomic_DNA"/>
</dbReference>
<evidence type="ECO:0000256" key="12">
    <source>
        <dbReference type="ARBA" id="ARBA00023033"/>
    </source>
</evidence>
<evidence type="ECO:0000256" key="10">
    <source>
        <dbReference type="ARBA" id="ARBA00023002"/>
    </source>
</evidence>
<dbReference type="OrthoDB" id="2789670at2759"/>
<evidence type="ECO:0000256" key="8">
    <source>
        <dbReference type="ARBA" id="ARBA00022824"/>
    </source>
</evidence>
<feature type="binding site" description="axial binding residue" evidence="14">
    <location>
        <position position="434"/>
    </location>
    <ligand>
        <name>heme</name>
        <dbReference type="ChEBI" id="CHEBI:30413"/>
    </ligand>
    <ligandPart>
        <name>Fe</name>
        <dbReference type="ChEBI" id="CHEBI:18248"/>
    </ligandPart>
</feature>
<keyword evidence="12 15" id="KW-0503">Monooxygenase</keyword>
<evidence type="ECO:0000313" key="16">
    <source>
        <dbReference type="EMBL" id="CAG9806331.1"/>
    </source>
</evidence>
<organism evidence="16 17">
    <name type="scientific">Chironomus riparius</name>
    <dbReference type="NCBI Taxonomy" id="315576"/>
    <lineage>
        <taxon>Eukaryota</taxon>
        <taxon>Metazoa</taxon>
        <taxon>Ecdysozoa</taxon>
        <taxon>Arthropoda</taxon>
        <taxon>Hexapoda</taxon>
        <taxon>Insecta</taxon>
        <taxon>Pterygota</taxon>
        <taxon>Neoptera</taxon>
        <taxon>Endopterygota</taxon>
        <taxon>Diptera</taxon>
        <taxon>Nematocera</taxon>
        <taxon>Chironomoidea</taxon>
        <taxon>Chironomidae</taxon>
        <taxon>Chironominae</taxon>
        <taxon>Chironomus</taxon>
    </lineage>
</organism>
<name>A0A9N9RZ66_9DIPT</name>
<reference evidence="16" key="2">
    <citation type="submission" date="2022-10" db="EMBL/GenBank/DDBJ databases">
        <authorList>
            <consortium name="ENA_rothamsted_submissions"/>
            <consortium name="culmorum"/>
            <person name="King R."/>
        </authorList>
    </citation>
    <scope>NUCLEOTIDE SEQUENCE</scope>
</reference>
<dbReference type="FunFam" id="1.10.630.10:FF:000042">
    <property type="entry name" value="Cytochrome P450"/>
    <property type="match status" value="1"/>
</dbReference>